<protein>
    <submittedName>
        <fullName evidence="1">Uncharacterized protein</fullName>
    </submittedName>
</protein>
<dbReference type="Proteomes" id="UP000234790">
    <property type="component" value="Chromosome"/>
</dbReference>
<evidence type="ECO:0000313" key="2">
    <source>
        <dbReference type="Proteomes" id="UP000234790"/>
    </source>
</evidence>
<dbReference type="KEGG" id="smoo:SMONO_v1c03700"/>
<evidence type="ECO:0000313" key="1">
    <source>
        <dbReference type="EMBL" id="AUM62619.1"/>
    </source>
</evidence>
<dbReference type="RefSeq" id="WP_158637892.1">
    <property type="nucleotide sequence ID" value="NZ_CP025543.1"/>
</dbReference>
<keyword evidence="2" id="KW-1185">Reference proteome</keyword>
<organism evidence="1 2">
    <name type="scientific">Spiroplasma monobiae MQ-1</name>
    <dbReference type="NCBI Taxonomy" id="1336748"/>
    <lineage>
        <taxon>Bacteria</taxon>
        <taxon>Bacillati</taxon>
        <taxon>Mycoplasmatota</taxon>
        <taxon>Mollicutes</taxon>
        <taxon>Entomoplasmatales</taxon>
        <taxon>Spiroplasmataceae</taxon>
        <taxon>Spiroplasma</taxon>
    </lineage>
</organism>
<name>A0A2K9LU77_SPISQ</name>
<accession>A0A2K9LU77</accession>
<sequence length="240" mass="26662">MASSAILPLNQIVTEQKNVEVLEEDNDYNKYKKDAMYYIDNALLQLGSTLLFSHANGKLVYLQRAYPSVSKAFDALNNVEHTPEIVEAKSRLLDAANKIDQAARLGNVDAMNMLIGEAIISLSIAQRNIPYQESGYYKREAMYYCDQALLQLGQTLFYNTANGKLIHLQTAYPYVSKAFEALNNVEHTPEILEAKYSLLEAADKIDQAARLGNPDAMNMVIGGAIRSLSLAQMNIGFSVL</sequence>
<reference evidence="1 2" key="1">
    <citation type="submission" date="2017-12" db="EMBL/GenBank/DDBJ databases">
        <title>Complete genome sequence of Spiroplasma monobiae MQ-1 (ATCC 33825).</title>
        <authorList>
            <person name="Tsai Y.-M."/>
            <person name="Lo W.-S."/>
            <person name="Wu P.-S."/>
            <person name="Cho S.-T."/>
            <person name="Kuo C.-H."/>
        </authorList>
    </citation>
    <scope>NUCLEOTIDE SEQUENCE [LARGE SCALE GENOMIC DNA]</scope>
    <source>
        <strain evidence="1 2">MQ-1</strain>
    </source>
</reference>
<gene>
    <name evidence="1" type="ORF">SMONO_v1c03700</name>
</gene>
<dbReference type="EMBL" id="CP025543">
    <property type="protein sequence ID" value="AUM62619.1"/>
    <property type="molecule type" value="Genomic_DNA"/>
</dbReference>
<dbReference type="AlphaFoldDB" id="A0A2K9LU77"/>
<proteinExistence type="predicted"/>